<dbReference type="Gene3D" id="3.10.129.10">
    <property type="entry name" value="Hotdog Thioesterase"/>
    <property type="match status" value="2"/>
</dbReference>
<evidence type="ECO:0000256" key="1">
    <source>
        <dbReference type="SAM" id="MobiDB-lite"/>
    </source>
</evidence>
<reference evidence="3 4" key="1">
    <citation type="journal article" date="2019" name="ACS Chem. Biol.">
        <title>Identification and Mobilization of a Cryptic Antibiotic Biosynthesis Gene Locus from a Human-Pathogenic Nocardia Isolate.</title>
        <authorList>
            <person name="Herisse M."/>
            <person name="Ishida K."/>
            <person name="Porter J.L."/>
            <person name="Howden B."/>
            <person name="Hertweck C."/>
            <person name="Stinear T.P."/>
            <person name="Pidot S.J."/>
        </authorList>
    </citation>
    <scope>NUCLEOTIDE SEQUENCE [LARGE SCALE GENOMIC DNA]</scope>
    <source>
        <strain evidence="3 4">AUSMDU00024985</strain>
    </source>
</reference>
<feature type="domain" description="FAS1-like dehydratase" evidence="2">
    <location>
        <begin position="19"/>
        <end position="138"/>
    </location>
</feature>
<dbReference type="InterPro" id="IPR039569">
    <property type="entry name" value="FAS1-like_DH_region"/>
</dbReference>
<dbReference type="AlphaFoldDB" id="A0A6G9XSX5"/>
<dbReference type="Proteomes" id="UP000501705">
    <property type="component" value="Chromosome"/>
</dbReference>
<organism evidence="3 4">
    <name type="scientific">Nocardia brasiliensis</name>
    <dbReference type="NCBI Taxonomy" id="37326"/>
    <lineage>
        <taxon>Bacteria</taxon>
        <taxon>Bacillati</taxon>
        <taxon>Actinomycetota</taxon>
        <taxon>Actinomycetes</taxon>
        <taxon>Mycobacteriales</taxon>
        <taxon>Nocardiaceae</taxon>
        <taxon>Nocardia</taxon>
    </lineage>
</organism>
<dbReference type="RefSeq" id="WP_167463134.1">
    <property type="nucleotide sequence ID" value="NZ_CP046171.1"/>
</dbReference>
<gene>
    <name evidence="3" type="ORF">F5X71_18290</name>
</gene>
<feature type="region of interest" description="Disordered" evidence="1">
    <location>
        <begin position="162"/>
        <end position="188"/>
    </location>
</feature>
<protein>
    <recommendedName>
        <fullName evidence="2">FAS1-like dehydratase domain-containing protein</fullName>
    </recommendedName>
</protein>
<proteinExistence type="predicted"/>
<accession>A0A6G9XSX5</accession>
<evidence type="ECO:0000313" key="4">
    <source>
        <dbReference type="Proteomes" id="UP000501705"/>
    </source>
</evidence>
<dbReference type="SUPFAM" id="SSF54637">
    <property type="entry name" value="Thioesterase/thiol ester dehydrase-isomerase"/>
    <property type="match status" value="1"/>
</dbReference>
<dbReference type="InterPro" id="IPR029069">
    <property type="entry name" value="HotDog_dom_sf"/>
</dbReference>
<dbReference type="Pfam" id="PF13452">
    <property type="entry name" value="FAS1_DH_region"/>
    <property type="match status" value="1"/>
</dbReference>
<name>A0A6G9XSX5_NOCBR</name>
<dbReference type="EMBL" id="CP046171">
    <property type="protein sequence ID" value="QIS04015.1"/>
    <property type="molecule type" value="Genomic_DNA"/>
</dbReference>
<dbReference type="CDD" id="cd03441">
    <property type="entry name" value="R_hydratase_like"/>
    <property type="match status" value="1"/>
</dbReference>
<evidence type="ECO:0000313" key="3">
    <source>
        <dbReference type="EMBL" id="QIS04015.1"/>
    </source>
</evidence>
<sequence>MAEVNTWTLADQRCRARAPYLVDPTRIREFARAVRDFHPAHWSVTAAADLGYRGLLAPVPFACAILGDVQRELLDTIRADYPAARILHADQVIDTVRPLVAGDRLTGDLAVESTRQFADYDVLTIRSVLTDQHAAVVQTGSTALLARTGPAGARMAETIRAIGTGDPRPPRPSTVEHRGPLPRPPVPVRHSTARALTVGEELAPHRIRLCFDDVLHYAAIVGHHGPDSPDAATATDTMKLGLAAAFLSTRLGDPAVITRLRAQFAHFTHALRIAPGATRELEFRGRVAALDARRHRATIALDARCDGRPVFGYAAAEVALPRRDRVLTRPISLARRTTR</sequence>
<evidence type="ECO:0000259" key="2">
    <source>
        <dbReference type="Pfam" id="PF13452"/>
    </source>
</evidence>